<gene>
    <name evidence="2" type="ORF">A2Z00_03625</name>
</gene>
<dbReference type="AlphaFoldDB" id="A0A1F5ZGR9"/>
<comment type="caution">
    <text evidence="2">The sequence shown here is derived from an EMBL/GenBank/DDBJ whole genome shotgun (WGS) entry which is preliminary data.</text>
</comment>
<keyword evidence="1" id="KW-1133">Transmembrane helix</keyword>
<dbReference type="EMBL" id="MFIZ01000018">
    <property type="protein sequence ID" value="OGG11708.1"/>
    <property type="molecule type" value="Genomic_DNA"/>
</dbReference>
<proteinExistence type="predicted"/>
<dbReference type="Proteomes" id="UP000177268">
    <property type="component" value="Unassembled WGS sequence"/>
</dbReference>
<protein>
    <submittedName>
        <fullName evidence="2">Uncharacterized protein</fullName>
    </submittedName>
</protein>
<keyword evidence="1" id="KW-0472">Membrane</keyword>
<evidence type="ECO:0000313" key="2">
    <source>
        <dbReference type="EMBL" id="OGG11708.1"/>
    </source>
</evidence>
<sequence>MKEQLTPKIVTHSLVHFLGVALIYVVTLFFPLWAVFLILIIHQIHMKMLGNCFLTRLAHAQGIMVGFSYWEYVPYLFGVKDWKKTGKNIDLFIKITLIGIVLIRLVALFLHR</sequence>
<accession>A0A1F5ZGR9</accession>
<name>A0A1F5ZGR9_9BACT</name>
<organism evidence="2 3">
    <name type="scientific">Candidatus Gottesmanbacteria bacterium RBG_13_45_10</name>
    <dbReference type="NCBI Taxonomy" id="1798370"/>
    <lineage>
        <taxon>Bacteria</taxon>
        <taxon>Candidatus Gottesmaniibacteriota</taxon>
    </lineage>
</organism>
<keyword evidence="1" id="KW-0812">Transmembrane</keyword>
<evidence type="ECO:0000313" key="3">
    <source>
        <dbReference type="Proteomes" id="UP000177268"/>
    </source>
</evidence>
<evidence type="ECO:0000256" key="1">
    <source>
        <dbReference type="SAM" id="Phobius"/>
    </source>
</evidence>
<reference evidence="2 3" key="1">
    <citation type="journal article" date="2016" name="Nat. Commun.">
        <title>Thousands of microbial genomes shed light on interconnected biogeochemical processes in an aquifer system.</title>
        <authorList>
            <person name="Anantharaman K."/>
            <person name="Brown C.T."/>
            <person name="Hug L.A."/>
            <person name="Sharon I."/>
            <person name="Castelle C.J."/>
            <person name="Probst A.J."/>
            <person name="Thomas B.C."/>
            <person name="Singh A."/>
            <person name="Wilkins M.J."/>
            <person name="Karaoz U."/>
            <person name="Brodie E.L."/>
            <person name="Williams K.H."/>
            <person name="Hubbard S.S."/>
            <person name="Banfield J.F."/>
        </authorList>
    </citation>
    <scope>NUCLEOTIDE SEQUENCE [LARGE SCALE GENOMIC DNA]</scope>
</reference>
<feature type="transmembrane region" description="Helical" evidence="1">
    <location>
        <begin position="91"/>
        <end position="110"/>
    </location>
</feature>
<feature type="transmembrane region" description="Helical" evidence="1">
    <location>
        <begin position="15"/>
        <end position="41"/>
    </location>
</feature>
<feature type="transmembrane region" description="Helical" evidence="1">
    <location>
        <begin position="53"/>
        <end position="71"/>
    </location>
</feature>